<dbReference type="Pfam" id="PF00528">
    <property type="entry name" value="BPD_transp_1"/>
    <property type="match status" value="1"/>
</dbReference>
<dbReference type="InterPro" id="IPR050366">
    <property type="entry name" value="BP-dependent_transpt_permease"/>
</dbReference>
<dbReference type="EMBL" id="CP071182">
    <property type="protein sequence ID" value="QSO47236.1"/>
    <property type="molecule type" value="Genomic_DNA"/>
</dbReference>
<dbReference type="GO" id="GO:0005886">
    <property type="term" value="C:plasma membrane"/>
    <property type="evidence" value="ECO:0007669"/>
    <property type="project" value="UniProtKB-SubCell"/>
</dbReference>
<dbReference type="KEGG" id="afx:JZ786_23050"/>
<evidence type="ECO:0000256" key="7">
    <source>
        <dbReference type="RuleBase" id="RU363032"/>
    </source>
</evidence>
<dbReference type="AlphaFoldDB" id="A0A9X7Z7E1"/>
<keyword evidence="2 7" id="KW-0813">Transport</keyword>
<comment type="similarity">
    <text evidence="7">Belongs to the binding-protein-dependent transport system permease family.</text>
</comment>
<reference evidence="9 10" key="1">
    <citation type="submission" date="2021-02" db="EMBL/GenBank/DDBJ databases">
        <title>Alicyclobacillus curvatus sp. nov. and Alicyclobacillus mengziensis sp. nov., two acidophilic bacteria isolated from acid mine drainage.</title>
        <authorList>
            <person name="Huang Y."/>
        </authorList>
    </citation>
    <scope>NUCLEOTIDE SEQUENCE [LARGE SCALE GENOMIC DNA]</scope>
    <source>
        <strain evidence="9 10">S30H14</strain>
    </source>
</reference>
<gene>
    <name evidence="9" type="ORF">JZ786_23050</name>
</gene>
<keyword evidence="4 7" id="KW-0812">Transmembrane</keyword>
<feature type="transmembrane region" description="Helical" evidence="7">
    <location>
        <begin position="277"/>
        <end position="296"/>
    </location>
</feature>
<keyword evidence="6 7" id="KW-0472">Membrane</keyword>
<dbReference type="RefSeq" id="WP_206656593.1">
    <property type="nucleotide sequence ID" value="NZ_CP071182.1"/>
</dbReference>
<dbReference type="PANTHER" id="PTHR43386:SF1">
    <property type="entry name" value="D,D-DIPEPTIDE TRANSPORT SYSTEM PERMEASE PROTEIN DDPC-RELATED"/>
    <property type="match status" value="1"/>
</dbReference>
<sequence>MNVSTQLHEQENSTTLSLTKVHVSGWIRVLRIFWHNPLAKAGTVGLVFLIVLCFAGPLFYRVSPYQTHLTAILHAPTFSFPLGTNNLGRNELARLMLGGQTSLEVGFSAAAAAMIFGVIYGMISGFYGGWTDIILMRIIDLLRSIPSLFLLIFLDSVVRPSAVLLVLLISLTSWHGVSRLVRGEVLSLKNEPFVEAAHIAGASRTRIIIKHLIPNTFGTILVAATFMVADAVLLVAGLSFLGLGLPPPAPNWGAMLASSMAYLPDNTWWLVYPPGLAILFTVLSINFIGDALRVALDKRLDRRK</sequence>
<dbReference type="Proteomes" id="UP000663505">
    <property type="component" value="Chromosome"/>
</dbReference>
<dbReference type="SUPFAM" id="SSF161098">
    <property type="entry name" value="MetI-like"/>
    <property type="match status" value="1"/>
</dbReference>
<dbReference type="InterPro" id="IPR035906">
    <property type="entry name" value="MetI-like_sf"/>
</dbReference>
<comment type="subcellular location">
    <subcellularLocation>
        <location evidence="1 7">Cell membrane</location>
        <topology evidence="1 7">Multi-pass membrane protein</topology>
    </subcellularLocation>
</comment>
<evidence type="ECO:0000313" key="10">
    <source>
        <dbReference type="Proteomes" id="UP000663505"/>
    </source>
</evidence>
<evidence type="ECO:0000256" key="3">
    <source>
        <dbReference type="ARBA" id="ARBA00022475"/>
    </source>
</evidence>
<evidence type="ECO:0000256" key="1">
    <source>
        <dbReference type="ARBA" id="ARBA00004651"/>
    </source>
</evidence>
<evidence type="ECO:0000256" key="6">
    <source>
        <dbReference type="ARBA" id="ARBA00023136"/>
    </source>
</evidence>
<keyword evidence="3" id="KW-1003">Cell membrane</keyword>
<keyword evidence="10" id="KW-1185">Reference proteome</keyword>
<evidence type="ECO:0000313" key="9">
    <source>
        <dbReference type="EMBL" id="QSO47236.1"/>
    </source>
</evidence>
<feature type="transmembrane region" description="Helical" evidence="7">
    <location>
        <begin position="220"/>
        <end position="245"/>
    </location>
</feature>
<feature type="transmembrane region" description="Helical" evidence="7">
    <location>
        <begin position="38"/>
        <end position="60"/>
    </location>
</feature>
<evidence type="ECO:0000259" key="8">
    <source>
        <dbReference type="PROSITE" id="PS50928"/>
    </source>
</evidence>
<evidence type="ECO:0000256" key="2">
    <source>
        <dbReference type="ARBA" id="ARBA00022448"/>
    </source>
</evidence>
<dbReference type="Gene3D" id="1.10.3720.10">
    <property type="entry name" value="MetI-like"/>
    <property type="match status" value="1"/>
</dbReference>
<dbReference type="PANTHER" id="PTHR43386">
    <property type="entry name" value="OLIGOPEPTIDE TRANSPORT SYSTEM PERMEASE PROTEIN APPC"/>
    <property type="match status" value="1"/>
</dbReference>
<feature type="domain" description="ABC transmembrane type-1" evidence="8">
    <location>
        <begin position="99"/>
        <end position="289"/>
    </location>
</feature>
<organism evidence="9 10">
    <name type="scientific">Alicyclobacillus mengziensis</name>
    <dbReference type="NCBI Taxonomy" id="2931921"/>
    <lineage>
        <taxon>Bacteria</taxon>
        <taxon>Bacillati</taxon>
        <taxon>Bacillota</taxon>
        <taxon>Bacilli</taxon>
        <taxon>Bacillales</taxon>
        <taxon>Alicyclobacillaceae</taxon>
        <taxon>Alicyclobacillus</taxon>
    </lineage>
</organism>
<proteinExistence type="inferred from homology"/>
<evidence type="ECO:0000256" key="5">
    <source>
        <dbReference type="ARBA" id="ARBA00022989"/>
    </source>
</evidence>
<name>A0A9X7Z7E1_9BACL</name>
<dbReference type="InterPro" id="IPR000515">
    <property type="entry name" value="MetI-like"/>
</dbReference>
<feature type="transmembrane region" description="Helical" evidence="7">
    <location>
        <begin position="105"/>
        <end position="127"/>
    </location>
</feature>
<accession>A0A9X7Z7E1</accession>
<dbReference type="GO" id="GO:0055085">
    <property type="term" value="P:transmembrane transport"/>
    <property type="evidence" value="ECO:0007669"/>
    <property type="project" value="InterPro"/>
</dbReference>
<evidence type="ECO:0000256" key="4">
    <source>
        <dbReference type="ARBA" id="ARBA00022692"/>
    </source>
</evidence>
<dbReference type="PROSITE" id="PS50928">
    <property type="entry name" value="ABC_TM1"/>
    <property type="match status" value="1"/>
</dbReference>
<dbReference type="CDD" id="cd06261">
    <property type="entry name" value="TM_PBP2"/>
    <property type="match status" value="1"/>
</dbReference>
<protein>
    <submittedName>
        <fullName evidence="9">ABC transporter permease</fullName>
    </submittedName>
</protein>
<dbReference type="Pfam" id="PF12911">
    <property type="entry name" value="OppC_N"/>
    <property type="match status" value="1"/>
</dbReference>
<keyword evidence="5 7" id="KW-1133">Transmembrane helix</keyword>
<dbReference type="InterPro" id="IPR025966">
    <property type="entry name" value="OppC_N"/>
</dbReference>